<comment type="caution">
    <text evidence="1">The sequence shown here is derived from an EMBL/GenBank/DDBJ whole genome shotgun (WGS) entry which is preliminary data.</text>
</comment>
<reference evidence="1" key="1">
    <citation type="journal article" date="2023" name="Plant J.">
        <title>The genome of the king protea, Protea cynaroides.</title>
        <authorList>
            <person name="Chang J."/>
            <person name="Duong T.A."/>
            <person name="Schoeman C."/>
            <person name="Ma X."/>
            <person name="Roodt D."/>
            <person name="Barker N."/>
            <person name="Li Z."/>
            <person name="Van de Peer Y."/>
            <person name="Mizrachi E."/>
        </authorList>
    </citation>
    <scope>NUCLEOTIDE SEQUENCE</scope>
    <source>
        <tissue evidence="1">Young leaves</tissue>
    </source>
</reference>
<gene>
    <name evidence="1" type="ORF">NE237_013644</name>
</gene>
<dbReference type="EMBL" id="JAMYWD010000011">
    <property type="protein sequence ID" value="KAJ4956861.1"/>
    <property type="molecule type" value="Genomic_DNA"/>
</dbReference>
<sequence length="157" mass="18174">MLLMKEISLYKAPRFPQRCNTSASTLDIECLIFAFERIQDSIKEDFVSTLPKPVCHINGSKIASLMLIERTSITFSSFLKELLDMLGYFPSGALGTSRIFIDDADLKLRDNIRSYSNRLGIRIFEARVNEIKMLEEEIRTRGKYMTKTTNLINFLRY</sequence>
<protein>
    <submittedName>
        <fullName evidence="1">Uncharacterized protein</fullName>
    </submittedName>
</protein>
<name>A0A9Q0H1D4_9MAGN</name>
<dbReference type="OrthoDB" id="2006737at2759"/>
<accession>A0A9Q0H1D4</accession>
<dbReference type="Proteomes" id="UP001141806">
    <property type="component" value="Unassembled WGS sequence"/>
</dbReference>
<evidence type="ECO:0000313" key="2">
    <source>
        <dbReference type="Proteomes" id="UP001141806"/>
    </source>
</evidence>
<keyword evidence="2" id="KW-1185">Reference proteome</keyword>
<dbReference type="AlphaFoldDB" id="A0A9Q0H1D4"/>
<evidence type="ECO:0000313" key="1">
    <source>
        <dbReference type="EMBL" id="KAJ4956861.1"/>
    </source>
</evidence>
<organism evidence="1 2">
    <name type="scientific">Protea cynaroides</name>
    <dbReference type="NCBI Taxonomy" id="273540"/>
    <lineage>
        <taxon>Eukaryota</taxon>
        <taxon>Viridiplantae</taxon>
        <taxon>Streptophyta</taxon>
        <taxon>Embryophyta</taxon>
        <taxon>Tracheophyta</taxon>
        <taxon>Spermatophyta</taxon>
        <taxon>Magnoliopsida</taxon>
        <taxon>Proteales</taxon>
        <taxon>Proteaceae</taxon>
        <taxon>Protea</taxon>
    </lineage>
</organism>
<proteinExistence type="predicted"/>